<dbReference type="AlphaFoldDB" id="A0A8G2MN80"/>
<comment type="caution">
    <text evidence="2">The sequence shown here is derived from an EMBL/GenBank/DDBJ whole genome shotgun (WGS) entry which is preliminary data.</text>
</comment>
<feature type="region of interest" description="Disordered" evidence="1">
    <location>
        <begin position="1"/>
        <end position="23"/>
    </location>
</feature>
<sequence>MSGHRAGSNRTASRRRISTTAIPVPAERHRQQISTLSDAELVPLAKMGDELAIPAPATQHCRSRELMRSRAIFHSKTCSKQTLFIRLPI</sequence>
<reference evidence="2 3" key="1">
    <citation type="submission" date="2019-02" db="EMBL/GenBank/DDBJ databases">
        <title>The competitiveness to form nodules shapes the capacities of Rhizobium leguminosarum sv viciae communities to promote symbiosis with specific hosts.</title>
        <authorList>
            <person name="Boivin S."/>
            <person name="Lepetit M."/>
        </authorList>
    </citation>
    <scope>NUCLEOTIDE SEQUENCE [LARGE SCALE GENOMIC DNA]</scope>
    <source>
        <strain evidence="2 3">SPF4F3</strain>
    </source>
</reference>
<evidence type="ECO:0000313" key="2">
    <source>
        <dbReference type="EMBL" id="TBX87824.1"/>
    </source>
</evidence>
<name>A0A8G2MN80_RHILV</name>
<protein>
    <submittedName>
        <fullName evidence="2">Uncharacterized protein</fullName>
    </submittedName>
</protein>
<proteinExistence type="predicted"/>
<evidence type="ECO:0000256" key="1">
    <source>
        <dbReference type="SAM" id="MobiDB-lite"/>
    </source>
</evidence>
<organism evidence="2 3">
    <name type="scientific">Rhizobium leguminosarum bv. viciae</name>
    <dbReference type="NCBI Taxonomy" id="387"/>
    <lineage>
        <taxon>Bacteria</taxon>
        <taxon>Pseudomonadati</taxon>
        <taxon>Pseudomonadota</taxon>
        <taxon>Alphaproteobacteria</taxon>
        <taxon>Hyphomicrobiales</taxon>
        <taxon>Rhizobiaceae</taxon>
        <taxon>Rhizobium/Agrobacterium group</taxon>
        <taxon>Rhizobium</taxon>
    </lineage>
</organism>
<accession>A0A8G2MN80</accession>
<evidence type="ECO:0000313" key="3">
    <source>
        <dbReference type="Proteomes" id="UP000291866"/>
    </source>
</evidence>
<dbReference type="EMBL" id="SJLU01000018">
    <property type="protein sequence ID" value="TBX87824.1"/>
    <property type="molecule type" value="Genomic_DNA"/>
</dbReference>
<dbReference type="Proteomes" id="UP000291866">
    <property type="component" value="Unassembled WGS sequence"/>
</dbReference>
<gene>
    <name evidence="2" type="ORF">E0H31_28595</name>
</gene>